<gene>
    <name evidence="1" type="ORF">DSM5745_09354</name>
</gene>
<dbReference type="AlphaFoldDB" id="A0A3D8R0K8"/>
<reference evidence="1 2" key="1">
    <citation type="journal article" date="2018" name="IMA Fungus">
        <title>IMA Genome-F 9: Draft genome sequence of Annulohypoxylon stygium, Aspergillus mulundensis, Berkeleyomyces basicola (syn. Thielaviopsis basicola), Ceratocystis smalleyi, two Cercospora beticola strains, Coleophoma cylindrospora, Fusarium fracticaudum, Phialophora cf. hyalina, and Morchella septimelata.</title>
        <authorList>
            <person name="Wingfield B.D."/>
            <person name="Bills G.F."/>
            <person name="Dong Y."/>
            <person name="Huang W."/>
            <person name="Nel W.J."/>
            <person name="Swalarsk-Parry B.S."/>
            <person name="Vaghefi N."/>
            <person name="Wilken P.M."/>
            <person name="An Z."/>
            <person name="de Beer Z.W."/>
            <person name="De Vos L."/>
            <person name="Chen L."/>
            <person name="Duong T.A."/>
            <person name="Gao Y."/>
            <person name="Hammerbacher A."/>
            <person name="Kikkert J.R."/>
            <person name="Li Y."/>
            <person name="Li H."/>
            <person name="Li K."/>
            <person name="Li Q."/>
            <person name="Liu X."/>
            <person name="Ma X."/>
            <person name="Naidoo K."/>
            <person name="Pethybridge S.J."/>
            <person name="Sun J."/>
            <person name="Steenkamp E.T."/>
            <person name="van der Nest M.A."/>
            <person name="van Wyk S."/>
            <person name="Wingfield M.J."/>
            <person name="Xiong C."/>
            <person name="Yue Q."/>
            <person name="Zhang X."/>
        </authorList>
    </citation>
    <scope>NUCLEOTIDE SEQUENCE [LARGE SCALE GENOMIC DNA]</scope>
    <source>
        <strain evidence="1 2">DSM 5745</strain>
    </source>
</reference>
<protein>
    <recommendedName>
        <fullName evidence="3">DUF2252 domain-containing protein</fullName>
    </recommendedName>
</protein>
<keyword evidence="2" id="KW-1185">Reference proteome</keyword>
<evidence type="ECO:0000313" key="1">
    <source>
        <dbReference type="EMBL" id="RDW67488.1"/>
    </source>
</evidence>
<accession>A0A3D8R0K8</accession>
<organism evidence="1 2">
    <name type="scientific">Aspergillus mulundensis</name>
    <dbReference type="NCBI Taxonomy" id="1810919"/>
    <lineage>
        <taxon>Eukaryota</taxon>
        <taxon>Fungi</taxon>
        <taxon>Dikarya</taxon>
        <taxon>Ascomycota</taxon>
        <taxon>Pezizomycotina</taxon>
        <taxon>Eurotiomycetes</taxon>
        <taxon>Eurotiomycetidae</taxon>
        <taxon>Eurotiales</taxon>
        <taxon>Aspergillaceae</taxon>
        <taxon>Aspergillus</taxon>
        <taxon>Aspergillus subgen. Nidulantes</taxon>
    </lineage>
</organism>
<dbReference type="InterPro" id="IPR011009">
    <property type="entry name" value="Kinase-like_dom_sf"/>
</dbReference>
<comment type="caution">
    <text evidence="1">The sequence shown here is derived from an EMBL/GenBank/DDBJ whole genome shotgun (WGS) entry which is preliminary data.</text>
</comment>
<dbReference type="InterPro" id="IPR018721">
    <property type="entry name" value="DUF2252"/>
</dbReference>
<dbReference type="PANTHER" id="PTHR39441">
    <property type="entry name" value="DUF2252 DOMAIN-CONTAINING PROTEIN"/>
    <property type="match status" value="1"/>
</dbReference>
<dbReference type="Proteomes" id="UP000256690">
    <property type="component" value="Unassembled WGS sequence"/>
</dbReference>
<evidence type="ECO:0000313" key="2">
    <source>
        <dbReference type="Proteomes" id="UP000256690"/>
    </source>
</evidence>
<dbReference type="Pfam" id="PF10009">
    <property type="entry name" value="DUF2252"/>
    <property type="match status" value="1"/>
</dbReference>
<dbReference type="GeneID" id="38119724"/>
<dbReference type="SUPFAM" id="SSF56112">
    <property type="entry name" value="Protein kinase-like (PK-like)"/>
    <property type="match status" value="1"/>
</dbReference>
<proteinExistence type="predicted"/>
<sequence>MTPHAPSEQRGEEILTVFSTAFGALLAADPAAFQTKFRKMAASAFAFYRGTACLFYHDLEPQAKADAFLTDQSSNIWIHGDLHAENFGTYMDSQGRLIFNVNDFDEAYVGPFTWDVKRFAASIALIGYAKALSDRQITRLVETYAAAYHERIHALASSETHNIPRITLDTAKGPLLDALHNARMQTRVSLLDSQTEIHNFERRFTLGGGAIELDGPAREKVIAAFMKYLETLPQPRPESSAYRVKDVVGRRGVGIGSAGLPSFNILLEGKSEAVENDVIIYMKQSIPAAVSRHVANASAAGYFLHEGHRTVVSQRALQACADPWLGWTEIDGVGQLVAEVSPYAVDLDWSEINDISEMAAVVADLGRATAMMHAAGDDDKLHSALVPFSPEKVIDEAIDAAGGEEVFAEALVDFAHRYGAKARADHQIFVDLFRNGRIPGLELYEEE</sequence>
<dbReference type="OrthoDB" id="9975454at2759"/>
<name>A0A3D8R0K8_9EURO</name>
<dbReference type="EMBL" id="PVWQ01000012">
    <property type="protein sequence ID" value="RDW67488.1"/>
    <property type="molecule type" value="Genomic_DNA"/>
</dbReference>
<evidence type="ECO:0008006" key="3">
    <source>
        <dbReference type="Google" id="ProtNLM"/>
    </source>
</evidence>
<dbReference type="RefSeq" id="XP_026600456.1">
    <property type="nucleotide sequence ID" value="XM_026751370.1"/>
</dbReference>
<dbReference type="PANTHER" id="PTHR39441:SF1">
    <property type="entry name" value="DUF2252 DOMAIN-CONTAINING PROTEIN"/>
    <property type="match status" value="1"/>
</dbReference>